<dbReference type="InterPro" id="IPR008366">
    <property type="entry name" value="NFAT"/>
</dbReference>
<dbReference type="InterPro" id="IPR013783">
    <property type="entry name" value="Ig-like_fold"/>
</dbReference>
<dbReference type="InterPro" id="IPR008967">
    <property type="entry name" value="p53-like_TF_DNA-bd_sf"/>
</dbReference>
<proteinExistence type="predicted"/>
<dbReference type="PROSITE" id="PS50254">
    <property type="entry name" value="REL_2"/>
    <property type="match status" value="1"/>
</dbReference>
<keyword evidence="8" id="KW-0539">Nucleus</keyword>
<keyword evidence="3" id="KW-0963">Cytoplasm</keyword>
<evidence type="ECO:0000313" key="13">
    <source>
        <dbReference type="Proteomes" id="UP000597762"/>
    </source>
</evidence>
<evidence type="ECO:0000256" key="4">
    <source>
        <dbReference type="ARBA" id="ARBA00022553"/>
    </source>
</evidence>
<evidence type="ECO:0000256" key="2">
    <source>
        <dbReference type="ARBA" id="ARBA00004496"/>
    </source>
</evidence>
<reference evidence="12" key="1">
    <citation type="submission" date="2021-01" db="EMBL/GenBank/DDBJ databases">
        <authorList>
            <person name="Li R."/>
            <person name="Bekaert M."/>
        </authorList>
    </citation>
    <scope>NUCLEOTIDE SEQUENCE</scope>
    <source>
        <strain evidence="12">Farmed</strain>
    </source>
</reference>
<evidence type="ECO:0000256" key="9">
    <source>
        <dbReference type="SAM" id="MobiDB-lite"/>
    </source>
</evidence>
<accession>A0A812DED2</accession>
<dbReference type="GO" id="GO:0005737">
    <property type="term" value="C:cytoplasm"/>
    <property type="evidence" value="ECO:0007669"/>
    <property type="project" value="UniProtKB-SubCell"/>
</dbReference>
<keyword evidence="5" id="KW-0805">Transcription regulation</keyword>
<evidence type="ECO:0000256" key="8">
    <source>
        <dbReference type="ARBA" id="ARBA00023242"/>
    </source>
</evidence>
<feature type="compositionally biased region" description="Polar residues" evidence="9">
    <location>
        <begin position="362"/>
        <end position="378"/>
    </location>
</feature>
<dbReference type="EMBL" id="CAHIKZ030003568">
    <property type="protein sequence ID" value="CAE1301825.1"/>
    <property type="molecule type" value="Genomic_DNA"/>
</dbReference>
<gene>
    <name evidence="12" type="ORF">SPHA_54649</name>
</gene>
<dbReference type="SUPFAM" id="SSF81296">
    <property type="entry name" value="E set domains"/>
    <property type="match status" value="1"/>
</dbReference>
<dbReference type="GO" id="GO:0000981">
    <property type="term" value="F:DNA-binding transcription factor activity, RNA polymerase II-specific"/>
    <property type="evidence" value="ECO:0007669"/>
    <property type="project" value="TreeGrafter"/>
</dbReference>
<keyword evidence="10" id="KW-1133">Transmembrane helix</keyword>
<keyword evidence="4" id="KW-0597">Phosphoprotein</keyword>
<feature type="region of interest" description="Disordered" evidence="9">
    <location>
        <begin position="449"/>
        <end position="471"/>
    </location>
</feature>
<evidence type="ECO:0000313" key="12">
    <source>
        <dbReference type="EMBL" id="CAE1301825.1"/>
    </source>
</evidence>
<evidence type="ECO:0000256" key="1">
    <source>
        <dbReference type="ARBA" id="ARBA00004123"/>
    </source>
</evidence>
<feature type="region of interest" description="Disordered" evidence="9">
    <location>
        <begin position="314"/>
        <end position="435"/>
    </location>
</feature>
<protein>
    <submittedName>
        <fullName evidence="12">NFAT5</fullName>
    </submittedName>
</protein>
<dbReference type="SMART" id="SM00429">
    <property type="entry name" value="IPT"/>
    <property type="match status" value="1"/>
</dbReference>
<organism evidence="12 13">
    <name type="scientific">Acanthosepion pharaonis</name>
    <name type="common">Pharaoh cuttlefish</name>
    <name type="synonym">Sepia pharaonis</name>
    <dbReference type="NCBI Taxonomy" id="158019"/>
    <lineage>
        <taxon>Eukaryota</taxon>
        <taxon>Metazoa</taxon>
        <taxon>Spiralia</taxon>
        <taxon>Lophotrochozoa</taxon>
        <taxon>Mollusca</taxon>
        <taxon>Cephalopoda</taxon>
        <taxon>Coleoidea</taxon>
        <taxon>Decapodiformes</taxon>
        <taxon>Sepiida</taxon>
        <taxon>Sepiina</taxon>
        <taxon>Sepiidae</taxon>
        <taxon>Acanthosepion</taxon>
    </lineage>
</organism>
<feature type="transmembrane region" description="Helical" evidence="10">
    <location>
        <begin position="601"/>
        <end position="627"/>
    </location>
</feature>
<dbReference type="PANTHER" id="PTHR12533:SF7">
    <property type="entry name" value="NFAT NUCLEAR FACTOR, ISOFORM B"/>
    <property type="match status" value="1"/>
</dbReference>
<evidence type="ECO:0000256" key="10">
    <source>
        <dbReference type="SAM" id="Phobius"/>
    </source>
</evidence>
<dbReference type="PANTHER" id="PTHR12533">
    <property type="entry name" value="NFAT"/>
    <property type="match status" value="1"/>
</dbReference>
<keyword evidence="7" id="KW-0804">Transcription</keyword>
<dbReference type="InterPro" id="IPR002909">
    <property type="entry name" value="IPT_dom"/>
</dbReference>
<evidence type="ECO:0000256" key="5">
    <source>
        <dbReference type="ARBA" id="ARBA00023015"/>
    </source>
</evidence>
<feature type="compositionally biased region" description="Low complexity" evidence="9">
    <location>
        <begin position="379"/>
        <end position="426"/>
    </location>
</feature>
<dbReference type="InterPro" id="IPR011539">
    <property type="entry name" value="RHD_DNA_bind_dom"/>
</dbReference>
<dbReference type="Gene3D" id="2.60.40.10">
    <property type="entry name" value="Immunoglobulins"/>
    <property type="match status" value="1"/>
</dbReference>
<dbReference type="InterPro" id="IPR037059">
    <property type="entry name" value="RHD_DNA_bind_dom_sf"/>
</dbReference>
<keyword evidence="6" id="KW-0238">DNA-binding</keyword>
<dbReference type="Gene3D" id="2.60.40.340">
    <property type="entry name" value="Rel homology domain (RHD), DNA-binding domain"/>
    <property type="match status" value="1"/>
</dbReference>
<keyword evidence="13" id="KW-1185">Reference proteome</keyword>
<feature type="domain" description="RHD" evidence="11">
    <location>
        <begin position="1"/>
        <end position="147"/>
    </location>
</feature>
<evidence type="ECO:0000256" key="3">
    <source>
        <dbReference type="ARBA" id="ARBA00022490"/>
    </source>
</evidence>
<dbReference type="GO" id="GO:0005667">
    <property type="term" value="C:transcription regulator complex"/>
    <property type="evidence" value="ECO:0007669"/>
    <property type="project" value="TreeGrafter"/>
</dbReference>
<dbReference type="InterPro" id="IPR014756">
    <property type="entry name" value="Ig_E-set"/>
</dbReference>
<dbReference type="InterPro" id="IPR032397">
    <property type="entry name" value="RHD_dimer"/>
</dbReference>
<dbReference type="FunFam" id="2.60.40.340:FF:000002">
    <property type="entry name" value="Nuclear factor of activated T-cells 5, tonicity-responsive"/>
    <property type="match status" value="1"/>
</dbReference>
<keyword evidence="10" id="KW-0472">Membrane</keyword>
<dbReference type="SUPFAM" id="SSF49417">
    <property type="entry name" value="p53-like transcription factors"/>
    <property type="match status" value="1"/>
</dbReference>
<feature type="compositionally biased region" description="Low complexity" evidence="9">
    <location>
        <begin position="458"/>
        <end position="471"/>
    </location>
</feature>
<dbReference type="GO" id="GO:0000978">
    <property type="term" value="F:RNA polymerase II cis-regulatory region sequence-specific DNA binding"/>
    <property type="evidence" value="ECO:0007669"/>
    <property type="project" value="TreeGrafter"/>
</dbReference>
<dbReference type="GO" id="GO:0005634">
    <property type="term" value="C:nucleus"/>
    <property type="evidence" value="ECO:0007669"/>
    <property type="project" value="UniProtKB-SubCell"/>
</dbReference>
<dbReference type="Proteomes" id="UP000597762">
    <property type="component" value="Unassembled WGS sequence"/>
</dbReference>
<dbReference type="OrthoDB" id="5346094at2759"/>
<evidence type="ECO:0000256" key="6">
    <source>
        <dbReference type="ARBA" id="ARBA00023125"/>
    </source>
</evidence>
<evidence type="ECO:0000259" key="11">
    <source>
        <dbReference type="PROSITE" id="PS50254"/>
    </source>
</evidence>
<name>A0A812DED2_ACAPH</name>
<dbReference type="AlphaFoldDB" id="A0A812DED2"/>
<evidence type="ECO:0000256" key="7">
    <source>
        <dbReference type="ARBA" id="ARBA00023163"/>
    </source>
</evidence>
<dbReference type="Pfam" id="PF16179">
    <property type="entry name" value="RHD_dimer"/>
    <property type="match status" value="1"/>
</dbReference>
<keyword evidence="10" id="KW-0812">Transmembrane</keyword>
<sequence>MTEGSRGAVKDQTQQGYPVVQLYGPVQTALLQVFVGTDTGKVKPHPFYQACKVSGKNSTPCTERDIDSTTTIEIELSSTNDLMASIDCVGILKLRNADVEQRIGVAKTKKRSTRARMVFRVIFNRPDGVQQILQVTSSPIVCTQPVGQPEVSRLSLTACSVKGGKDLFIIGKNFMKGTKVFFRETGEENKVIWEKEADIEKDYFQPTHLICVIPEYFNLEITKPVSVNLVVSCSAFLQPAKESAPWVSLIPNPSGLTKYMLKAAAGQNSLTVKPLPKVETPMEIEPPQPQPLSFGQCPSTLELLRLLQQNPQGGFQVPSEALPPTFSSASTVPQAAGSFSDRETASETKCAFSPSFHEQSHQSDSQFASQLESSSNFHSQTPVQNSPVQSPPQLHSSTQFQSSSISQPPADQGFQQTTQLQSSTDDYLSTTQINPSNQMHSSAMEMHTSDDYETATTQQQQQSPSSQQLNSSLTDFHSMTHQTQQNPLQSLQCQSENQALRRTQFQVESQTQPSAQVQSSQFSQLMSSLPSASAPQIIIVGNPRPVSGRNNVFSLGGNSQQPAPSIFIIPSLSTINENSVSQDNDVLSLLDSLLREILSAFFYFFFLSLFFLLLFFLLLFFFFCYIFQYFFFHYFHFFPSIPFCPSVPSSTIYFSFS</sequence>
<comment type="subcellular location">
    <subcellularLocation>
        <location evidence="2">Cytoplasm</location>
    </subcellularLocation>
    <subcellularLocation>
        <location evidence="1">Nucleus</location>
    </subcellularLocation>
</comment>
<comment type="caution">
    <text evidence="12">The sequence shown here is derived from an EMBL/GenBank/DDBJ whole genome shotgun (WGS) entry which is preliminary data.</text>
</comment>
<dbReference type="Pfam" id="PF00554">
    <property type="entry name" value="RHD_DNA_bind"/>
    <property type="match status" value="1"/>
</dbReference>